<gene>
    <name evidence="2" type="ORF">OUY24_06030</name>
</gene>
<dbReference type="RefSeq" id="WP_271275473.1">
    <property type="nucleotide sequence ID" value="NZ_BAABFD010000003.1"/>
</dbReference>
<dbReference type="Proteomes" id="UP001212498">
    <property type="component" value="Unassembled WGS sequence"/>
</dbReference>
<proteinExistence type="predicted"/>
<evidence type="ECO:0000313" key="3">
    <source>
        <dbReference type="Proteomes" id="UP001212498"/>
    </source>
</evidence>
<accession>A0ABT4SSY0</accession>
<sequence length="48" mass="5169">MTRLRPDLLEHRDARRAPEPQPVLAQGALSQQVEGAQAHRLGAAAVVS</sequence>
<keyword evidence="3" id="KW-1185">Reference proteome</keyword>
<comment type="caution">
    <text evidence="2">The sequence shown here is derived from an EMBL/GenBank/DDBJ whole genome shotgun (WGS) entry which is preliminary data.</text>
</comment>
<feature type="region of interest" description="Disordered" evidence="1">
    <location>
        <begin position="1"/>
        <end position="23"/>
    </location>
</feature>
<evidence type="ECO:0000313" key="2">
    <source>
        <dbReference type="EMBL" id="MDA0640170.1"/>
    </source>
</evidence>
<name>A0ABT4SSY0_9ACTN</name>
<protein>
    <submittedName>
        <fullName evidence="2">Uncharacterized protein</fullName>
    </submittedName>
</protein>
<organism evidence="2 3">
    <name type="scientific">Nonomuraea ferruginea</name>
    <dbReference type="NCBI Taxonomy" id="46174"/>
    <lineage>
        <taxon>Bacteria</taxon>
        <taxon>Bacillati</taxon>
        <taxon>Actinomycetota</taxon>
        <taxon>Actinomycetes</taxon>
        <taxon>Streptosporangiales</taxon>
        <taxon>Streptosporangiaceae</taxon>
        <taxon>Nonomuraea</taxon>
    </lineage>
</organism>
<dbReference type="EMBL" id="JAPNUD010000010">
    <property type="protein sequence ID" value="MDA0640170.1"/>
    <property type="molecule type" value="Genomic_DNA"/>
</dbReference>
<reference evidence="2 3" key="1">
    <citation type="submission" date="2022-11" db="EMBL/GenBank/DDBJ databases">
        <title>Nonomuraea corallina sp. nov., a new species of the genus Nonomuraea isolated from sea side sediment in Thai sea.</title>
        <authorList>
            <person name="Ngamcharungchit C."/>
            <person name="Matsumoto A."/>
            <person name="Suriyachadkun C."/>
            <person name="Panbangred W."/>
            <person name="Inahashi Y."/>
            <person name="Intra B."/>
        </authorList>
    </citation>
    <scope>NUCLEOTIDE SEQUENCE [LARGE SCALE GENOMIC DNA]</scope>
    <source>
        <strain evidence="2 3">DSM 43553</strain>
    </source>
</reference>
<feature type="compositionally biased region" description="Basic and acidic residues" evidence="1">
    <location>
        <begin position="1"/>
        <end position="18"/>
    </location>
</feature>
<evidence type="ECO:0000256" key="1">
    <source>
        <dbReference type="SAM" id="MobiDB-lite"/>
    </source>
</evidence>